<evidence type="ECO:0000313" key="6">
    <source>
        <dbReference type="EMBL" id="AGS56917.1"/>
    </source>
</evidence>
<dbReference type="InterPro" id="IPR001638">
    <property type="entry name" value="Solute-binding_3/MltF_N"/>
</dbReference>
<feature type="signal peptide" evidence="4">
    <location>
        <begin position="1"/>
        <end position="19"/>
    </location>
</feature>
<dbReference type="OrthoDB" id="5363083at2"/>
<accession>S5UID6</accession>
<evidence type="ECO:0000256" key="1">
    <source>
        <dbReference type="ARBA" id="ARBA00010333"/>
    </source>
</evidence>
<gene>
    <name evidence="7" type="ORF">CURT_1209</name>
</gene>
<dbReference type="PANTHER" id="PTHR30085">
    <property type="entry name" value="AMINO ACID ABC TRANSPORTER PERMEASE"/>
    <property type="match status" value="1"/>
</dbReference>
<dbReference type="AlphaFoldDB" id="S5UID6"/>
<dbReference type="EMBL" id="CP053832">
    <property type="protein sequence ID" value="QKF84676.1"/>
    <property type="molecule type" value="Genomic_DNA"/>
</dbReference>
<dbReference type="Proteomes" id="UP000509722">
    <property type="component" value="Chromosome"/>
</dbReference>
<dbReference type="SUPFAM" id="SSF53850">
    <property type="entry name" value="Periplasmic binding protein-like II"/>
    <property type="match status" value="1"/>
</dbReference>
<evidence type="ECO:0000313" key="8">
    <source>
        <dbReference type="Proteomes" id="UP000509722"/>
    </source>
</evidence>
<organism evidence="6">
    <name type="scientific">Campylobacter ureolyticus</name>
    <dbReference type="NCBI Taxonomy" id="827"/>
    <lineage>
        <taxon>Bacteria</taxon>
        <taxon>Pseudomonadati</taxon>
        <taxon>Campylobacterota</taxon>
        <taxon>Epsilonproteobacteria</taxon>
        <taxon>Campylobacterales</taxon>
        <taxon>Campylobacteraceae</taxon>
        <taxon>Campylobacter</taxon>
    </lineage>
</organism>
<dbReference type="Gene3D" id="3.40.190.10">
    <property type="entry name" value="Periplasmic binding protein-like II"/>
    <property type="match status" value="2"/>
</dbReference>
<reference evidence="6" key="1">
    <citation type="submission" date="2013-04" db="EMBL/GenBank/DDBJ databases">
        <title>The first whole genome analysis of two C. ureolyticus strains; genomic investigation into strain heterogeneity and pathogenic potential.</title>
        <authorList>
            <person name="Bullman S."/>
            <person name="Lucid A."/>
            <person name="Sleator R.D."/>
        </authorList>
    </citation>
    <scope>NUCLEOTIDE SEQUENCE</scope>
    <source>
        <strain evidence="6">DSMZ 20703</strain>
    </source>
</reference>
<evidence type="ECO:0000313" key="7">
    <source>
        <dbReference type="EMBL" id="QKF84676.1"/>
    </source>
</evidence>
<keyword evidence="2" id="KW-0813">Transport</keyword>
<evidence type="ECO:0000259" key="5">
    <source>
        <dbReference type="SMART" id="SM00062"/>
    </source>
</evidence>
<dbReference type="RefSeq" id="WP_018713662.1">
    <property type="nucleotide sequence ID" value="NZ_CP053832.1"/>
</dbReference>
<feature type="domain" description="Solute-binding protein family 3/N-terminal" evidence="5">
    <location>
        <begin position="30"/>
        <end position="253"/>
    </location>
</feature>
<protein>
    <submittedName>
        <fullName evidence="6 7">Amino acid ABC Transporter</fullName>
    </submittedName>
</protein>
<evidence type="ECO:0000256" key="3">
    <source>
        <dbReference type="ARBA" id="ARBA00022729"/>
    </source>
</evidence>
<reference evidence="7 8" key="2">
    <citation type="submission" date="2020-05" db="EMBL/GenBank/DDBJ databases">
        <title>Complete genome sequencing of Campylobacter and Arcobacter type strains.</title>
        <authorList>
            <person name="Miller W.G."/>
            <person name="Yee E."/>
        </authorList>
    </citation>
    <scope>NUCLEOTIDE SEQUENCE [LARGE SCALE GENOMIC DNA]</scope>
    <source>
        <strain evidence="7 8">LMG 6451</strain>
    </source>
</reference>
<evidence type="ECO:0000256" key="2">
    <source>
        <dbReference type="ARBA" id="ARBA00022448"/>
    </source>
</evidence>
<dbReference type="Pfam" id="PF00497">
    <property type="entry name" value="SBP_bac_3"/>
    <property type="match status" value="1"/>
</dbReference>
<proteinExistence type="inferred from homology"/>
<dbReference type="InterPro" id="IPR051455">
    <property type="entry name" value="Bact_solute-bind_prot3"/>
</dbReference>
<dbReference type="GO" id="GO:0005576">
    <property type="term" value="C:extracellular region"/>
    <property type="evidence" value="ECO:0007669"/>
    <property type="project" value="TreeGrafter"/>
</dbReference>
<dbReference type="GeneID" id="77176117"/>
<keyword evidence="3 4" id="KW-0732">Signal</keyword>
<evidence type="ECO:0000256" key="4">
    <source>
        <dbReference type="SAM" id="SignalP"/>
    </source>
</evidence>
<feature type="chain" id="PRO_5041595569" evidence="4">
    <location>
        <begin position="20"/>
        <end position="273"/>
    </location>
</feature>
<comment type="similarity">
    <text evidence="1">Belongs to the bacterial solute-binding protein 3 family.</text>
</comment>
<dbReference type="SMART" id="SM00062">
    <property type="entry name" value="PBPb"/>
    <property type="match status" value="1"/>
</dbReference>
<name>S5UID6_9BACT</name>
<dbReference type="EMBL" id="KC907243">
    <property type="protein sequence ID" value="AGS56917.1"/>
    <property type="molecule type" value="Genomic_DNA"/>
</dbReference>
<dbReference type="GO" id="GO:0030288">
    <property type="term" value="C:outer membrane-bounded periplasmic space"/>
    <property type="evidence" value="ECO:0007669"/>
    <property type="project" value="TreeGrafter"/>
</dbReference>
<sequence length="273" mass="30848">MFKKITAILLLFFCVFGFANDLATIQRTKKVRIGVRLSQPPFSVLNSNNEFEGFEAELAKKLGEKLVGENGYIELVGVNANDRIPFLDSNKVDLLVANYTQNDERAKKVSFSMPYLSSNLAVISHKSKNIKTVKDLYNVKLLVIKGTTSIEWLEEKGISNFDLVYCSNSKDCFEKLTNGEGDAYLHTNILVAYIPLLDPDFEMSIKIVGNIDFIAAAAKKDNKDLIKFVNKSILELSKEGFFKQAYESTLLPFYKGTLDKKFLLLDDIYNTFI</sequence>
<dbReference type="GO" id="GO:0006865">
    <property type="term" value="P:amino acid transport"/>
    <property type="evidence" value="ECO:0007669"/>
    <property type="project" value="TreeGrafter"/>
</dbReference>
<dbReference type="PANTHER" id="PTHR30085:SF6">
    <property type="entry name" value="ABC TRANSPORTER GLUTAMINE-BINDING PROTEIN GLNH"/>
    <property type="match status" value="1"/>
</dbReference>